<dbReference type="OrthoDB" id="10257948at2759"/>
<sequence>MNNILKDYRVRETSKKDLEVEDNNNDENSGSDQDIDELLQEIEDDIDSQFYDSYREQRIQEFYQKKKRIDDQLSKGHGQLMEITLEKQLMDLLVEEPKCIVNFYLPDFKNCIIMNNYLNQLSKRYLDYRFLKISVGNTPFLNKKLQIKELPLVMTYRNGKLVNTLVGFNGLEKYFVSNDFTGNISQKIPLEALEKKLGL</sequence>
<evidence type="ECO:0000256" key="1">
    <source>
        <dbReference type="ARBA" id="ARBA00009686"/>
    </source>
</evidence>
<dbReference type="Proteomes" id="UP000262825">
    <property type="component" value="Unassembled WGS sequence"/>
</dbReference>
<gene>
    <name evidence="4" type="ORF">SCODWIG_02518</name>
</gene>
<dbReference type="Pfam" id="PF02114">
    <property type="entry name" value="Phosducin"/>
    <property type="match status" value="1"/>
</dbReference>
<evidence type="ECO:0000256" key="2">
    <source>
        <dbReference type="SAM" id="MobiDB-lite"/>
    </source>
</evidence>
<evidence type="ECO:0000313" key="4">
    <source>
        <dbReference type="EMBL" id="SSD60757.1"/>
    </source>
</evidence>
<dbReference type="SUPFAM" id="SSF52833">
    <property type="entry name" value="Thioredoxin-like"/>
    <property type="match status" value="1"/>
</dbReference>
<feature type="domain" description="Phosducin" evidence="3">
    <location>
        <begin position="33"/>
        <end position="168"/>
    </location>
</feature>
<dbReference type="Gene3D" id="3.40.30.10">
    <property type="entry name" value="Glutaredoxin"/>
    <property type="match status" value="1"/>
</dbReference>
<dbReference type="InterPro" id="IPR024253">
    <property type="entry name" value="Phosducin_thioredoxin-like_dom"/>
</dbReference>
<dbReference type="InterPro" id="IPR036249">
    <property type="entry name" value="Thioredoxin-like_sf"/>
</dbReference>
<organism evidence="4 5">
    <name type="scientific">Saccharomycodes ludwigii</name>
    <dbReference type="NCBI Taxonomy" id="36035"/>
    <lineage>
        <taxon>Eukaryota</taxon>
        <taxon>Fungi</taxon>
        <taxon>Dikarya</taxon>
        <taxon>Ascomycota</taxon>
        <taxon>Saccharomycotina</taxon>
        <taxon>Saccharomycetes</taxon>
        <taxon>Saccharomycodales</taxon>
        <taxon>Saccharomycodaceae</taxon>
        <taxon>Saccharomycodes</taxon>
    </lineage>
</organism>
<evidence type="ECO:0000313" key="5">
    <source>
        <dbReference type="Proteomes" id="UP000262825"/>
    </source>
</evidence>
<proteinExistence type="inferred from homology"/>
<dbReference type="AlphaFoldDB" id="A0A376B7T4"/>
<keyword evidence="5" id="KW-1185">Reference proteome</keyword>
<evidence type="ECO:0000259" key="3">
    <source>
        <dbReference type="Pfam" id="PF02114"/>
    </source>
</evidence>
<dbReference type="VEuPathDB" id="FungiDB:SCODWIG_02518"/>
<name>A0A376B7T4_9ASCO</name>
<comment type="similarity">
    <text evidence="1">Belongs to the phosducin family.</text>
</comment>
<accession>A0A376B7T4</accession>
<reference evidence="5" key="1">
    <citation type="submission" date="2018-06" db="EMBL/GenBank/DDBJ databases">
        <authorList>
            <person name="Guldener U."/>
        </authorList>
    </citation>
    <scope>NUCLEOTIDE SEQUENCE [LARGE SCALE GENOMIC DNA]</scope>
    <source>
        <strain evidence="5">UTAD17</strain>
    </source>
</reference>
<protein>
    <recommendedName>
        <fullName evidence="3">Phosducin domain-containing protein</fullName>
    </recommendedName>
</protein>
<dbReference type="EMBL" id="UFAJ01000443">
    <property type="protein sequence ID" value="SSD60757.1"/>
    <property type="molecule type" value="Genomic_DNA"/>
</dbReference>
<dbReference type="PANTHER" id="PTHR21148">
    <property type="entry name" value="THIOREDOXIN DOMAIN-CONTAINING PROTEIN 9"/>
    <property type="match status" value="1"/>
</dbReference>
<feature type="region of interest" description="Disordered" evidence="2">
    <location>
        <begin position="15"/>
        <end position="34"/>
    </location>
</feature>